<evidence type="ECO:0000256" key="1">
    <source>
        <dbReference type="SAM" id="MobiDB-lite"/>
    </source>
</evidence>
<feature type="region of interest" description="Disordered" evidence="1">
    <location>
        <begin position="94"/>
        <end position="116"/>
    </location>
</feature>
<name>A0A6I6IPA2_9RHOB</name>
<dbReference type="Proteomes" id="UP000428330">
    <property type="component" value="Chromosome"/>
</dbReference>
<organism evidence="2 3">
    <name type="scientific">Roseovarius faecimaris</name>
    <dbReference type="NCBI Taxonomy" id="2494550"/>
    <lineage>
        <taxon>Bacteria</taxon>
        <taxon>Pseudomonadati</taxon>
        <taxon>Pseudomonadota</taxon>
        <taxon>Alphaproteobacteria</taxon>
        <taxon>Rhodobacterales</taxon>
        <taxon>Roseobacteraceae</taxon>
        <taxon>Roseovarius</taxon>
    </lineage>
</organism>
<dbReference type="AlphaFoldDB" id="A0A6I6IPA2"/>
<dbReference type="RefSeq" id="WP_157707651.1">
    <property type="nucleotide sequence ID" value="NZ_CP034348.1"/>
</dbReference>
<evidence type="ECO:0000313" key="2">
    <source>
        <dbReference type="EMBL" id="QGX98970.1"/>
    </source>
</evidence>
<dbReference type="PROSITE" id="PS51257">
    <property type="entry name" value="PROKAR_LIPOPROTEIN"/>
    <property type="match status" value="1"/>
</dbReference>
<keyword evidence="3" id="KW-1185">Reference proteome</keyword>
<accession>A0A6I6IPA2</accession>
<sequence>MKYFAFSLFAVLFLASCDLYSRTVEETIVQDGYRFKVVQTSNVKALSSNDDDFAYTITFPDESTATTSLYYEKLGAQEERDKLIADWLEKNYAPRPAKTGSTAQSGKSEEPMKDSN</sequence>
<feature type="compositionally biased region" description="Basic and acidic residues" evidence="1">
    <location>
        <begin position="107"/>
        <end position="116"/>
    </location>
</feature>
<dbReference type="EMBL" id="CP034348">
    <property type="protein sequence ID" value="QGX98970.1"/>
    <property type="molecule type" value="Genomic_DNA"/>
</dbReference>
<gene>
    <name evidence="2" type="ORF">EI983_12095</name>
</gene>
<evidence type="ECO:0000313" key="3">
    <source>
        <dbReference type="Proteomes" id="UP000428330"/>
    </source>
</evidence>
<proteinExistence type="predicted"/>
<dbReference type="KEGG" id="rom:EI983_12095"/>
<protein>
    <submittedName>
        <fullName evidence="2">Uncharacterized protein</fullName>
    </submittedName>
</protein>
<reference evidence="3" key="1">
    <citation type="submission" date="2018-12" db="EMBL/GenBank/DDBJ databases">
        <title>Complete genome sequence of Roseovarius sp. MME-070.</title>
        <authorList>
            <person name="Nam Y.-D."/>
            <person name="Kang J."/>
            <person name="Chung W.-H."/>
            <person name="Park Y.S."/>
        </authorList>
    </citation>
    <scope>NUCLEOTIDE SEQUENCE [LARGE SCALE GENOMIC DNA]</scope>
    <source>
        <strain evidence="3">MME-070</strain>
    </source>
</reference>